<comment type="caution">
    <text evidence="2">The sequence shown here is derived from an EMBL/GenBank/DDBJ whole genome shotgun (WGS) entry which is preliminary data.</text>
</comment>
<accession>A0AAU9NCD9</accession>
<reference evidence="2 3" key="1">
    <citation type="submission" date="2022-01" db="EMBL/GenBank/DDBJ databases">
        <authorList>
            <person name="Xiong W."/>
            <person name="Schranz E."/>
        </authorList>
    </citation>
    <scope>NUCLEOTIDE SEQUENCE [LARGE SCALE GENOMIC DNA]</scope>
</reference>
<proteinExistence type="predicted"/>
<feature type="compositionally biased region" description="Polar residues" evidence="1">
    <location>
        <begin position="1"/>
        <end position="15"/>
    </location>
</feature>
<protein>
    <submittedName>
        <fullName evidence="2">Uncharacterized protein</fullName>
    </submittedName>
</protein>
<keyword evidence="3" id="KW-1185">Reference proteome</keyword>
<dbReference type="Proteomes" id="UP001157418">
    <property type="component" value="Unassembled WGS sequence"/>
</dbReference>
<dbReference type="EMBL" id="CAKMRJ010004445">
    <property type="protein sequence ID" value="CAH1435843.1"/>
    <property type="molecule type" value="Genomic_DNA"/>
</dbReference>
<evidence type="ECO:0000313" key="3">
    <source>
        <dbReference type="Proteomes" id="UP001157418"/>
    </source>
</evidence>
<evidence type="ECO:0000256" key="1">
    <source>
        <dbReference type="SAM" id="MobiDB-lite"/>
    </source>
</evidence>
<evidence type="ECO:0000313" key="2">
    <source>
        <dbReference type="EMBL" id="CAH1435843.1"/>
    </source>
</evidence>
<dbReference type="AlphaFoldDB" id="A0AAU9NCD9"/>
<feature type="region of interest" description="Disordered" evidence="1">
    <location>
        <begin position="1"/>
        <end position="30"/>
    </location>
</feature>
<sequence length="86" mass="9366">MKTTAGKNNSMNPHQSSPPPTASSTSFNTSTLLSPSSAAYDVIRNADMKNPTSNTDPRSWFKLSHICVAVITTSRFHLHQIYAISV</sequence>
<organism evidence="2 3">
    <name type="scientific">Lactuca virosa</name>
    <dbReference type="NCBI Taxonomy" id="75947"/>
    <lineage>
        <taxon>Eukaryota</taxon>
        <taxon>Viridiplantae</taxon>
        <taxon>Streptophyta</taxon>
        <taxon>Embryophyta</taxon>
        <taxon>Tracheophyta</taxon>
        <taxon>Spermatophyta</taxon>
        <taxon>Magnoliopsida</taxon>
        <taxon>eudicotyledons</taxon>
        <taxon>Gunneridae</taxon>
        <taxon>Pentapetalae</taxon>
        <taxon>asterids</taxon>
        <taxon>campanulids</taxon>
        <taxon>Asterales</taxon>
        <taxon>Asteraceae</taxon>
        <taxon>Cichorioideae</taxon>
        <taxon>Cichorieae</taxon>
        <taxon>Lactucinae</taxon>
        <taxon>Lactuca</taxon>
    </lineage>
</organism>
<gene>
    <name evidence="2" type="ORF">LVIROSA_LOCUS22251</name>
</gene>
<name>A0AAU9NCD9_9ASTR</name>